<organism evidence="1 2">
    <name type="scientific">Neoaquamicrobium microcysteis</name>
    <dbReference type="NCBI Taxonomy" id="2682781"/>
    <lineage>
        <taxon>Bacteria</taxon>
        <taxon>Pseudomonadati</taxon>
        <taxon>Pseudomonadota</taxon>
        <taxon>Alphaproteobacteria</taxon>
        <taxon>Hyphomicrobiales</taxon>
        <taxon>Phyllobacteriaceae</taxon>
        <taxon>Neoaquamicrobium</taxon>
    </lineage>
</organism>
<dbReference type="Gene3D" id="3.90.550.10">
    <property type="entry name" value="Spore Coat Polysaccharide Biosynthesis Protein SpsA, Chain A"/>
    <property type="match status" value="1"/>
</dbReference>
<dbReference type="InterPro" id="IPR050587">
    <property type="entry name" value="GNT1/Glycosyltrans_8"/>
</dbReference>
<keyword evidence="2" id="KW-1185">Reference proteome</keyword>
<dbReference type="Pfam" id="PF01501">
    <property type="entry name" value="Glyco_transf_8"/>
    <property type="match status" value="1"/>
</dbReference>
<reference evidence="1 2" key="2">
    <citation type="submission" date="2019-09" db="EMBL/GenBank/DDBJ databases">
        <title>Mesorhizobium sp. MaA-C15 isolated from Microcystis aeruginosa.</title>
        <authorList>
            <person name="Jeong S.E."/>
            <person name="Jin H.M."/>
            <person name="Jeon C.O."/>
        </authorList>
    </citation>
    <scope>NUCLEOTIDE SEQUENCE [LARGE SCALE GENOMIC DNA]</scope>
    <source>
        <strain evidence="1 2">MaA-C15</strain>
    </source>
</reference>
<evidence type="ECO:0000313" key="2">
    <source>
        <dbReference type="Proteomes" id="UP000323258"/>
    </source>
</evidence>
<dbReference type="EMBL" id="VSZS01000066">
    <property type="protein sequence ID" value="TYR30472.1"/>
    <property type="molecule type" value="Genomic_DNA"/>
</dbReference>
<proteinExistence type="predicted"/>
<keyword evidence="1" id="KW-0808">Transferase</keyword>
<accession>A0A5D4GQZ8</accession>
<gene>
    <name evidence="1" type="ORF">FY036_17280</name>
</gene>
<dbReference type="OrthoDB" id="8278609at2"/>
<dbReference type="InterPro" id="IPR002495">
    <property type="entry name" value="Glyco_trans_8"/>
</dbReference>
<dbReference type="RefSeq" id="WP_148916010.1">
    <property type="nucleotide sequence ID" value="NZ_VSZS01000066.1"/>
</dbReference>
<dbReference type="CDD" id="cd02537">
    <property type="entry name" value="GT8_Glycogenin"/>
    <property type="match status" value="1"/>
</dbReference>
<dbReference type="SUPFAM" id="SSF53448">
    <property type="entry name" value="Nucleotide-diphospho-sugar transferases"/>
    <property type="match status" value="1"/>
</dbReference>
<dbReference type="InterPro" id="IPR029044">
    <property type="entry name" value="Nucleotide-diphossugar_trans"/>
</dbReference>
<dbReference type="Proteomes" id="UP000323258">
    <property type="component" value="Unassembled WGS sequence"/>
</dbReference>
<dbReference type="PANTHER" id="PTHR11183">
    <property type="entry name" value="GLYCOGENIN SUBFAMILY MEMBER"/>
    <property type="match status" value="1"/>
</dbReference>
<name>A0A5D4GQZ8_9HYPH</name>
<dbReference type="AlphaFoldDB" id="A0A5D4GQZ8"/>
<protein>
    <submittedName>
        <fullName evidence="1">Glycosyl transferase</fullName>
    </submittedName>
</protein>
<evidence type="ECO:0000313" key="1">
    <source>
        <dbReference type="EMBL" id="TYR30472.1"/>
    </source>
</evidence>
<reference evidence="1 2" key="1">
    <citation type="submission" date="2019-08" db="EMBL/GenBank/DDBJ databases">
        <authorList>
            <person name="Seo Y.L."/>
        </authorList>
    </citation>
    <scope>NUCLEOTIDE SEQUENCE [LARGE SCALE GENOMIC DNA]</scope>
    <source>
        <strain evidence="1 2">MaA-C15</strain>
    </source>
</reference>
<sequence length="274" mass="31289">MIPRYAYATLVTNADYALGATALMRSLRLTGTDADLVVMHTGGVDEAALRPLAALGARLYRADLLPTSDAFNERHQRARIHAGNPFTKGRKPGFHTPLDNFAKLRLWELEEYERVVFIDADAVVVRNIDRLFLYPEFSAAPNVYEGLADFHRLNSGVFVAKPSPVTFDAMLSRLDAPDAYWPRTDQTFLQSFFPHWHGMPVFYNMLQYVWFNLPELWDWKSVHVVHYQYEKPWEADHPKSAMLAPLIDLWKAYLAGEAPDVDRLPNPKPSAVKE</sequence>
<dbReference type="GO" id="GO:0016757">
    <property type="term" value="F:glycosyltransferase activity"/>
    <property type="evidence" value="ECO:0007669"/>
    <property type="project" value="InterPro"/>
</dbReference>
<comment type="caution">
    <text evidence="1">The sequence shown here is derived from an EMBL/GenBank/DDBJ whole genome shotgun (WGS) entry which is preliminary data.</text>
</comment>